<keyword evidence="1" id="KW-1133">Transmembrane helix</keyword>
<keyword evidence="1" id="KW-0472">Membrane</keyword>
<reference evidence="2 3" key="1">
    <citation type="submission" date="2024-09" db="EMBL/GenBank/DDBJ databases">
        <authorList>
            <person name="Sun Q."/>
            <person name="Mori K."/>
        </authorList>
    </citation>
    <scope>NUCLEOTIDE SEQUENCE [LARGE SCALE GENOMIC DNA]</scope>
    <source>
        <strain evidence="2 3">JCM 12763</strain>
    </source>
</reference>
<keyword evidence="1" id="KW-0812">Transmembrane</keyword>
<sequence>MNIDERLRSSLQTVAREVSVTDEELVHAEHRFVHRREQATSRRRWSTGLVAAAAVGALVLAGVVGWRELQETAAPQPAAPVPEPVTELPLDVESLAGVWLTADFSGELWNFHRNGTVTLVDPTHKGTDVEGPVSYTLTPTGIELPEEMCDWALRLTDDGRLGGRVVRTAASDSPCAGVDQMSWIRLSPMSEAGADLVWTGTTPEGNAESARVHHAPTEVRGLPHVSRAWLQQGTGRVLVVTTPEDSETGRYVLDDDGELLSTPDDVGEVSIDPSGDLVLTSSEESLGCPAGSTAVLAEPVLRGTGGTIPPAPAPALMVSSGASECAEHAELGGVWIRVS</sequence>
<evidence type="ECO:0000313" key="3">
    <source>
        <dbReference type="Proteomes" id="UP001589613"/>
    </source>
</evidence>
<keyword evidence="3" id="KW-1185">Reference proteome</keyword>
<name>A0ABV5V3F5_9MICO</name>
<proteinExistence type="predicted"/>
<evidence type="ECO:0000313" key="2">
    <source>
        <dbReference type="EMBL" id="MFB9732331.1"/>
    </source>
</evidence>
<dbReference type="Proteomes" id="UP001589613">
    <property type="component" value="Unassembled WGS sequence"/>
</dbReference>
<feature type="transmembrane region" description="Helical" evidence="1">
    <location>
        <begin position="45"/>
        <end position="66"/>
    </location>
</feature>
<comment type="caution">
    <text evidence="2">The sequence shown here is derived from an EMBL/GenBank/DDBJ whole genome shotgun (WGS) entry which is preliminary data.</text>
</comment>
<dbReference type="EMBL" id="JBHMAX010000017">
    <property type="protein sequence ID" value="MFB9732331.1"/>
    <property type="molecule type" value="Genomic_DNA"/>
</dbReference>
<protein>
    <submittedName>
        <fullName evidence="2">Uncharacterized protein</fullName>
    </submittedName>
</protein>
<accession>A0ABV5V3F5</accession>
<dbReference type="RefSeq" id="WP_141338541.1">
    <property type="nucleotide sequence ID" value="NZ_JBHMAX010000017.1"/>
</dbReference>
<evidence type="ECO:0000256" key="1">
    <source>
        <dbReference type="SAM" id="Phobius"/>
    </source>
</evidence>
<organism evidence="2 3">
    <name type="scientific">Ornithinimicrobium kibberense</name>
    <dbReference type="NCBI Taxonomy" id="282060"/>
    <lineage>
        <taxon>Bacteria</taxon>
        <taxon>Bacillati</taxon>
        <taxon>Actinomycetota</taxon>
        <taxon>Actinomycetes</taxon>
        <taxon>Micrococcales</taxon>
        <taxon>Ornithinimicrobiaceae</taxon>
        <taxon>Ornithinimicrobium</taxon>
    </lineage>
</organism>
<gene>
    <name evidence="2" type="ORF">ACFFN0_09775</name>
</gene>